<protein>
    <submittedName>
        <fullName evidence="5">Helix-turn-helix transcriptional regulator</fullName>
    </submittedName>
</protein>
<dbReference type="Gene3D" id="1.10.10.10">
    <property type="entry name" value="Winged helix-like DNA-binding domain superfamily/Winged helix DNA-binding domain"/>
    <property type="match status" value="1"/>
</dbReference>
<keyword evidence="2" id="KW-0238">DNA-binding</keyword>
<evidence type="ECO:0000256" key="3">
    <source>
        <dbReference type="ARBA" id="ARBA00023163"/>
    </source>
</evidence>
<evidence type="ECO:0000313" key="6">
    <source>
        <dbReference type="Proteomes" id="UP000264702"/>
    </source>
</evidence>
<dbReference type="Pfam" id="PF00196">
    <property type="entry name" value="GerE"/>
    <property type="match status" value="1"/>
</dbReference>
<dbReference type="PANTHER" id="PTHR44688">
    <property type="entry name" value="DNA-BINDING TRANSCRIPTIONAL ACTIVATOR DEVR_DOSR"/>
    <property type="match status" value="1"/>
</dbReference>
<sequence length="175" mass="19460">MVMGEPGFILLDETLHPIAFNPAAIQILAFPNKPERIKPVNVFLSDKIRSSLLNHHGKSDPEFVREYRSGSRRYLCRAFRLNCNLSARTGLAIAVLLERHMSGSESLEELAQQFDLTGRESETVSLLLEGLTSKEIANRMNISPNTVKAFLRLVMVKMDVSTRSGIVGKIVGPLP</sequence>
<feature type="domain" description="HTH luxR-type" evidence="4">
    <location>
        <begin position="109"/>
        <end position="174"/>
    </location>
</feature>
<gene>
    <name evidence="5" type="ORF">D0Y96_00940</name>
</gene>
<keyword evidence="3" id="KW-0804">Transcription</keyword>
<dbReference type="RefSeq" id="WP_117297347.1">
    <property type="nucleotide sequence ID" value="NZ_QVQT02000001.1"/>
</dbReference>
<keyword evidence="6" id="KW-1185">Reference proteome</keyword>
<dbReference type="GO" id="GO:0003677">
    <property type="term" value="F:DNA binding"/>
    <property type="evidence" value="ECO:0007669"/>
    <property type="project" value="UniProtKB-KW"/>
</dbReference>
<dbReference type="Proteomes" id="UP000264702">
    <property type="component" value="Unassembled WGS sequence"/>
</dbReference>
<dbReference type="GO" id="GO:0006355">
    <property type="term" value="P:regulation of DNA-templated transcription"/>
    <property type="evidence" value="ECO:0007669"/>
    <property type="project" value="InterPro"/>
</dbReference>
<dbReference type="PRINTS" id="PR00038">
    <property type="entry name" value="HTHLUXR"/>
</dbReference>
<dbReference type="SMART" id="SM00421">
    <property type="entry name" value="HTH_LUXR"/>
    <property type="match status" value="1"/>
</dbReference>
<dbReference type="PROSITE" id="PS50043">
    <property type="entry name" value="HTH_LUXR_2"/>
    <property type="match status" value="1"/>
</dbReference>
<keyword evidence="1" id="KW-0805">Transcription regulation</keyword>
<evidence type="ECO:0000256" key="2">
    <source>
        <dbReference type="ARBA" id="ARBA00023125"/>
    </source>
</evidence>
<evidence type="ECO:0000259" key="4">
    <source>
        <dbReference type="PROSITE" id="PS50043"/>
    </source>
</evidence>
<dbReference type="PANTHER" id="PTHR44688:SF16">
    <property type="entry name" value="DNA-BINDING TRANSCRIPTIONAL ACTIVATOR DEVR_DOSR"/>
    <property type="match status" value="1"/>
</dbReference>
<reference evidence="5 6" key="1">
    <citation type="submission" date="2018-08" db="EMBL/GenBank/DDBJ databases">
        <title>Acidipila sp. 4G-K13, an acidobacterium isolated from forest soil.</title>
        <authorList>
            <person name="Gao Z.-H."/>
            <person name="Qiu L.-H."/>
        </authorList>
    </citation>
    <scope>NUCLEOTIDE SEQUENCE [LARGE SCALE GENOMIC DNA]</scope>
    <source>
        <strain evidence="5 6">4G-K13</strain>
    </source>
</reference>
<dbReference type="InterPro" id="IPR036388">
    <property type="entry name" value="WH-like_DNA-bd_sf"/>
</dbReference>
<accession>A0A372ITD1</accession>
<name>A0A372ITD1_9BACT</name>
<dbReference type="CDD" id="cd06170">
    <property type="entry name" value="LuxR_C_like"/>
    <property type="match status" value="1"/>
</dbReference>
<organism evidence="5 6">
    <name type="scientific">Paracidobacterium acidisoli</name>
    <dbReference type="NCBI Taxonomy" id="2303751"/>
    <lineage>
        <taxon>Bacteria</taxon>
        <taxon>Pseudomonadati</taxon>
        <taxon>Acidobacteriota</taxon>
        <taxon>Terriglobia</taxon>
        <taxon>Terriglobales</taxon>
        <taxon>Acidobacteriaceae</taxon>
        <taxon>Paracidobacterium</taxon>
    </lineage>
</organism>
<dbReference type="SUPFAM" id="SSF46894">
    <property type="entry name" value="C-terminal effector domain of the bipartite response regulators"/>
    <property type="match status" value="1"/>
</dbReference>
<dbReference type="InterPro" id="IPR016032">
    <property type="entry name" value="Sig_transdc_resp-reg_C-effctor"/>
</dbReference>
<dbReference type="EMBL" id="QVQT01000001">
    <property type="protein sequence ID" value="RFU18176.1"/>
    <property type="molecule type" value="Genomic_DNA"/>
</dbReference>
<evidence type="ECO:0000313" key="5">
    <source>
        <dbReference type="EMBL" id="RFU18176.1"/>
    </source>
</evidence>
<proteinExistence type="predicted"/>
<dbReference type="InterPro" id="IPR000792">
    <property type="entry name" value="Tscrpt_reg_LuxR_C"/>
</dbReference>
<evidence type="ECO:0000256" key="1">
    <source>
        <dbReference type="ARBA" id="ARBA00023015"/>
    </source>
</evidence>
<dbReference type="AlphaFoldDB" id="A0A372ITD1"/>
<comment type="caution">
    <text evidence="5">The sequence shown here is derived from an EMBL/GenBank/DDBJ whole genome shotgun (WGS) entry which is preliminary data.</text>
</comment>